<dbReference type="InterPro" id="IPR029058">
    <property type="entry name" value="AB_hydrolase_fold"/>
</dbReference>
<accession>K3XAS1</accession>
<evidence type="ECO:0000256" key="2">
    <source>
        <dbReference type="SAM" id="MobiDB-lite"/>
    </source>
</evidence>
<keyword evidence="3" id="KW-1133">Transmembrane helix</keyword>
<feature type="transmembrane region" description="Helical" evidence="3">
    <location>
        <begin position="612"/>
        <end position="636"/>
    </location>
</feature>
<feature type="region of interest" description="Disordered" evidence="2">
    <location>
        <begin position="646"/>
        <end position="682"/>
    </location>
</feature>
<dbReference type="PANTHER" id="PTHR43039">
    <property type="entry name" value="ESTERASE-RELATED"/>
    <property type="match status" value="1"/>
</dbReference>
<evidence type="ECO:0000313" key="6">
    <source>
        <dbReference type="Proteomes" id="UP000019132"/>
    </source>
</evidence>
<keyword evidence="3" id="KW-0472">Membrane</keyword>
<sequence>MAFSLSRLGPLLSFGWLLCQQQPQCQVYAAESSSGSGDVASALTTDGLIGWFDCSLVTFEDEFRAIGYSPGSDVNSQCAQYEAPLCYDSICEDKQGRTVNVFVKRLLAKTKPENKPNVWFFQGGPGYASPTMEVAMNNLYSALNEDVNVYTMDHRGTGRSNQLDCVAAQATTSGSPLGGDIDVSEVTNCAREFQLKYGDMAAFSVTSAATDISTFISKYQSGSKTFVYGVSYGSALVERLIHLETKEIVGYILDGISTTSGGDVKDGMYMSNWDTNFGEVSERFLSLLSTNAAVTAKKFGSKSVSTVLKDVLVDFDKDPTSKCATLVSDFYGASESSSFPASTYVKRFLGKLMMYTDVRGYVPVVIYRLDRCNKDDRNFLLQFFKKVGEILNTSSEEEALVSILEYYLILFSEMWESPTPDLATMNERYTNAPISTGPTSSMLPLYCAFTKDSSAACTALNITTSSAPAIAYKKDKYWNVAATIPAQASVLIMSGKLDPQTPHKYAERLFKVLNGSNKELVTFEYAVHGTLFNTIYNLYYDSWGFMSSSPKVCGGEILASYVKNNGDLSKLDKTCVAAANSFMSDLDVANVDKSIDVFAGNPFVYIDSSNKFSVPLIFASVTAAVILLSLAIYACGAKERRAERRMNAQAQTTLEDDAARESPSNAAIYEPPIESGSPAARV</sequence>
<dbReference type="VEuPathDB" id="FungiDB:PYU1_G014290"/>
<keyword evidence="3" id="KW-0812">Transmembrane</keyword>
<name>K3XAS1_GLOUD</name>
<dbReference type="EnsemblProtists" id="PYU1_T014320">
    <property type="protein sequence ID" value="PYU1_T014320"/>
    <property type="gene ID" value="PYU1_G014290"/>
</dbReference>
<reference evidence="5" key="3">
    <citation type="submission" date="2015-02" db="UniProtKB">
        <authorList>
            <consortium name="EnsemblProtists"/>
        </authorList>
    </citation>
    <scope>IDENTIFICATION</scope>
    <source>
        <strain evidence="5">DAOM BR144</strain>
    </source>
</reference>
<dbReference type="InParanoid" id="K3XAS1"/>
<evidence type="ECO:0000313" key="5">
    <source>
        <dbReference type="EnsemblProtists" id="PYU1_T014320"/>
    </source>
</evidence>
<proteinExistence type="inferred from homology"/>
<dbReference type="OMA" id="DPNCINE"/>
<dbReference type="Proteomes" id="UP000019132">
    <property type="component" value="Unassembled WGS sequence"/>
</dbReference>
<dbReference type="EMBL" id="GL376566">
    <property type="status" value="NOT_ANNOTATED_CDS"/>
    <property type="molecule type" value="Genomic_DNA"/>
</dbReference>
<dbReference type="SUPFAM" id="SSF53474">
    <property type="entry name" value="alpha/beta-Hydrolases"/>
    <property type="match status" value="1"/>
</dbReference>
<dbReference type="STRING" id="431595.K3XAS1"/>
<organism evidence="5 6">
    <name type="scientific">Globisporangium ultimum (strain ATCC 200006 / CBS 805.95 / DAOM BR144)</name>
    <name type="common">Pythium ultimum</name>
    <dbReference type="NCBI Taxonomy" id="431595"/>
    <lineage>
        <taxon>Eukaryota</taxon>
        <taxon>Sar</taxon>
        <taxon>Stramenopiles</taxon>
        <taxon>Oomycota</taxon>
        <taxon>Peronosporomycetes</taxon>
        <taxon>Pythiales</taxon>
        <taxon>Pythiaceae</taxon>
        <taxon>Globisporangium</taxon>
    </lineage>
</organism>
<comment type="similarity">
    <text evidence="1">Belongs to the AB hydrolase superfamily.</text>
</comment>
<protein>
    <recommendedName>
        <fullName evidence="7">AB hydrolase-1 domain-containing protein</fullName>
    </recommendedName>
</protein>
<feature type="signal peptide" evidence="4">
    <location>
        <begin position="1"/>
        <end position="21"/>
    </location>
</feature>
<dbReference type="eggNOG" id="ENOG502SIRQ">
    <property type="taxonomic scope" value="Eukaryota"/>
</dbReference>
<dbReference type="Gene3D" id="3.40.50.1820">
    <property type="entry name" value="alpha/beta hydrolase"/>
    <property type="match status" value="2"/>
</dbReference>
<dbReference type="HOGENOM" id="CLU_017880_2_0_1"/>
<evidence type="ECO:0000256" key="1">
    <source>
        <dbReference type="ARBA" id="ARBA00008645"/>
    </source>
</evidence>
<reference evidence="6" key="2">
    <citation type="submission" date="2010-04" db="EMBL/GenBank/DDBJ databases">
        <authorList>
            <person name="Buell R."/>
            <person name="Hamilton J."/>
            <person name="Hostetler J."/>
        </authorList>
    </citation>
    <scope>NUCLEOTIDE SEQUENCE [LARGE SCALE GENOMIC DNA]</scope>
    <source>
        <strain evidence="6">DAOM:BR144</strain>
    </source>
</reference>
<evidence type="ECO:0000256" key="4">
    <source>
        <dbReference type="SAM" id="SignalP"/>
    </source>
</evidence>
<keyword evidence="6" id="KW-1185">Reference proteome</keyword>
<dbReference type="AlphaFoldDB" id="K3XAS1"/>
<reference evidence="6" key="1">
    <citation type="journal article" date="2010" name="Genome Biol.">
        <title>Genome sequence of the necrotrophic plant pathogen Pythium ultimum reveals original pathogenicity mechanisms and effector repertoire.</title>
        <authorList>
            <person name="Levesque C.A."/>
            <person name="Brouwer H."/>
            <person name="Cano L."/>
            <person name="Hamilton J.P."/>
            <person name="Holt C."/>
            <person name="Huitema E."/>
            <person name="Raffaele S."/>
            <person name="Robideau G.P."/>
            <person name="Thines M."/>
            <person name="Win J."/>
            <person name="Zerillo M.M."/>
            <person name="Beakes G.W."/>
            <person name="Boore J.L."/>
            <person name="Busam D."/>
            <person name="Dumas B."/>
            <person name="Ferriera S."/>
            <person name="Fuerstenberg S.I."/>
            <person name="Gachon C.M."/>
            <person name="Gaulin E."/>
            <person name="Govers F."/>
            <person name="Grenville-Briggs L."/>
            <person name="Horner N."/>
            <person name="Hostetler J."/>
            <person name="Jiang R.H."/>
            <person name="Johnson J."/>
            <person name="Krajaejun T."/>
            <person name="Lin H."/>
            <person name="Meijer H.J."/>
            <person name="Moore B."/>
            <person name="Morris P."/>
            <person name="Phuntmart V."/>
            <person name="Puiu D."/>
            <person name="Shetty J."/>
            <person name="Stajich J.E."/>
            <person name="Tripathy S."/>
            <person name="Wawra S."/>
            <person name="van West P."/>
            <person name="Whitty B.R."/>
            <person name="Coutinho P.M."/>
            <person name="Henrissat B."/>
            <person name="Martin F."/>
            <person name="Thomas P.D."/>
            <person name="Tyler B.M."/>
            <person name="De Vries R.P."/>
            <person name="Kamoun S."/>
            <person name="Yandell M."/>
            <person name="Tisserat N."/>
            <person name="Buell C.R."/>
        </authorList>
    </citation>
    <scope>NUCLEOTIDE SEQUENCE</scope>
    <source>
        <strain evidence="6">DAOM:BR144</strain>
    </source>
</reference>
<evidence type="ECO:0008006" key="7">
    <source>
        <dbReference type="Google" id="ProtNLM"/>
    </source>
</evidence>
<feature type="chain" id="PRO_5003868757" description="AB hydrolase-1 domain-containing protein" evidence="4">
    <location>
        <begin position="22"/>
        <end position="682"/>
    </location>
</feature>
<keyword evidence="4" id="KW-0732">Signal</keyword>
<evidence type="ECO:0000256" key="3">
    <source>
        <dbReference type="SAM" id="Phobius"/>
    </source>
</evidence>